<sequence>MLGNEYNLFYLDYYQDYLVVLSPEETNFQNLIINNTILNLIINNFYFKCSQYEVSQINNMILISFHCQASLLLKTTNSSKMYFSLLAQLFICSSYDIEDQKQFENVVYVSFS</sequence>
<dbReference type="EMBL" id="CAXDID020000023">
    <property type="protein sequence ID" value="CAL5989440.1"/>
    <property type="molecule type" value="Genomic_DNA"/>
</dbReference>
<gene>
    <name evidence="1" type="ORF">HINF_LOCUS10867</name>
</gene>
<dbReference type="Proteomes" id="UP001642409">
    <property type="component" value="Unassembled WGS sequence"/>
</dbReference>
<proteinExistence type="predicted"/>
<keyword evidence="2" id="KW-1185">Reference proteome</keyword>
<accession>A0ABP1H9E1</accession>
<protein>
    <submittedName>
        <fullName evidence="1">Hypothetical_protein</fullName>
    </submittedName>
</protein>
<evidence type="ECO:0000313" key="2">
    <source>
        <dbReference type="Proteomes" id="UP001642409"/>
    </source>
</evidence>
<name>A0ABP1H9E1_9EUKA</name>
<reference evidence="1 2" key="1">
    <citation type="submission" date="2024-07" db="EMBL/GenBank/DDBJ databases">
        <authorList>
            <person name="Akdeniz Z."/>
        </authorList>
    </citation>
    <scope>NUCLEOTIDE SEQUENCE [LARGE SCALE GENOMIC DNA]</scope>
</reference>
<comment type="caution">
    <text evidence="1">The sequence shown here is derived from an EMBL/GenBank/DDBJ whole genome shotgun (WGS) entry which is preliminary data.</text>
</comment>
<organism evidence="1 2">
    <name type="scientific">Hexamita inflata</name>
    <dbReference type="NCBI Taxonomy" id="28002"/>
    <lineage>
        <taxon>Eukaryota</taxon>
        <taxon>Metamonada</taxon>
        <taxon>Diplomonadida</taxon>
        <taxon>Hexamitidae</taxon>
        <taxon>Hexamitinae</taxon>
        <taxon>Hexamita</taxon>
    </lineage>
</organism>
<evidence type="ECO:0000313" key="1">
    <source>
        <dbReference type="EMBL" id="CAL5989440.1"/>
    </source>
</evidence>